<keyword evidence="1" id="KW-0472">Membrane</keyword>
<name>H0EKC9_GLAL7</name>
<organism evidence="2 3">
    <name type="scientific">Glarea lozoyensis (strain ATCC 74030 / MF5533)</name>
    <dbReference type="NCBI Taxonomy" id="1104152"/>
    <lineage>
        <taxon>Eukaryota</taxon>
        <taxon>Fungi</taxon>
        <taxon>Dikarya</taxon>
        <taxon>Ascomycota</taxon>
        <taxon>Pezizomycotina</taxon>
        <taxon>Leotiomycetes</taxon>
        <taxon>Helotiales</taxon>
        <taxon>Helotiaceae</taxon>
        <taxon>Glarea</taxon>
    </lineage>
</organism>
<evidence type="ECO:0000256" key="1">
    <source>
        <dbReference type="SAM" id="Phobius"/>
    </source>
</evidence>
<keyword evidence="1" id="KW-1133">Transmembrane helix</keyword>
<comment type="caution">
    <text evidence="2">The sequence shown here is derived from an EMBL/GenBank/DDBJ whole genome shotgun (WGS) entry which is preliminary data.</text>
</comment>
<dbReference type="OrthoDB" id="5428081at2759"/>
<keyword evidence="3" id="KW-1185">Reference proteome</keyword>
<dbReference type="AlphaFoldDB" id="H0EKC9"/>
<gene>
    <name evidence="2" type="ORF">M7I_3026</name>
</gene>
<accession>H0EKC9</accession>
<dbReference type="Proteomes" id="UP000005446">
    <property type="component" value="Unassembled WGS sequence"/>
</dbReference>
<dbReference type="InParanoid" id="H0EKC9"/>
<dbReference type="HOGENOM" id="CLU_158092_0_0_1"/>
<evidence type="ECO:0000313" key="2">
    <source>
        <dbReference type="EMBL" id="EHL00999.1"/>
    </source>
</evidence>
<evidence type="ECO:0000313" key="3">
    <source>
        <dbReference type="Proteomes" id="UP000005446"/>
    </source>
</evidence>
<protein>
    <submittedName>
        <fullName evidence="2">Uncharacterized protein</fullName>
    </submittedName>
</protein>
<keyword evidence="1" id="KW-0812">Transmembrane</keyword>
<dbReference type="EMBL" id="AGUE01000067">
    <property type="protein sequence ID" value="EHL00999.1"/>
    <property type="molecule type" value="Genomic_DNA"/>
</dbReference>
<feature type="transmembrane region" description="Helical" evidence="1">
    <location>
        <begin position="16"/>
        <end position="34"/>
    </location>
</feature>
<sequence>MSAQATRALQLKIRRIVWTGAIASVTAMGAWYGAGLKIQSEEKKIMKERLEATPAEKIKLLEQQRIELLTKRHGIEKKIRQLEMRGAGATRAESMAGMERKRGE</sequence>
<reference evidence="2 3" key="1">
    <citation type="journal article" date="2012" name="Eukaryot. Cell">
        <title>Genome sequence of the fungus Glarea lozoyensis: the first genome sequence of a species from the Helotiaceae family.</title>
        <authorList>
            <person name="Youssar L."/>
            <person name="Gruening B.A."/>
            <person name="Erxleben A."/>
            <person name="Guenther S."/>
            <person name="Huettel W."/>
        </authorList>
    </citation>
    <scope>NUCLEOTIDE SEQUENCE [LARGE SCALE GENOMIC DNA]</scope>
    <source>
        <strain evidence="3">ATCC 74030 / MF5533</strain>
    </source>
</reference>
<proteinExistence type="predicted"/>